<dbReference type="RefSeq" id="WP_119927383.1">
    <property type="nucleotide sequence ID" value="NZ_QZEY01000005.1"/>
</dbReference>
<dbReference type="NCBIfam" id="TIGR03841">
    <property type="entry name" value="F420_Rv3093c"/>
    <property type="match status" value="1"/>
</dbReference>
<evidence type="ECO:0000313" key="3">
    <source>
        <dbReference type="Proteomes" id="UP000265768"/>
    </source>
</evidence>
<dbReference type="OrthoDB" id="3457164at2"/>
<organism evidence="2 3">
    <name type="scientific">Bailinhaonella thermotolerans</name>
    <dbReference type="NCBI Taxonomy" id="1070861"/>
    <lineage>
        <taxon>Bacteria</taxon>
        <taxon>Bacillati</taxon>
        <taxon>Actinomycetota</taxon>
        <taxon>Actinomycetes</taxon>
        <taxon>Streptosporangiales</taxon>
        <taxon>Streptosporangiaceae</taxon>
        <taxon>Bailinhaonella</taxon>
    </lineage>
</organism>
<dbReference type="Pfam" id="PF00296">
    <property type="entry name" value="Bac_luciferase"/>
    <property type="match status" value="1"/>
</dbReference>
<dbReference type="PANTHER" id="PTHR43244">
    <property type="match status" value="1"/>
</dbReference>
<dbReference type="AlphaFoldDB" id="A0A3A4AUW3"/>
<dbReference type="InterPro" id="IPR022526">
    <property type="entry name" value="F420_Rv3093c"/>
</dbReference>
<dbReference type="GO" id="GO:0016705">
    <property type="term" value="F:oxidoreductase activity, acting on paired donors, with incorporation or reduction of molecular oxygen"/>
    <property type="evidence" value="ECO:0007669"/>
    <property type="project" value="InterPro"/>
</dbReference>
<dbReference type="InterPro" id="IPR050564">
    <property type="entry name" value="F420-G6PD/mer"/>
</dbReference>
<evidence type="ECO:0000313" key="2">
    <source>
        <dbReference type="EMBL" id="RJL32065.1"/>
    </source>
</evidence>
<gene>
    <name evidence="2" type="ORF">D5H75_16685</name>
</gene>
<feature type="domain" description="Luciferase-like" evidence="1">
    <location>
        <begin position="15"/>
        <end position="294"/>
    </location>
</feature>
<keyword evidence="3" id="KW-1185">Reference proteome</keyword>
<comment type="caution">
    <text evidence="2">The sequence shown here is derived from an EMBL/GenBank/DDBJ whole genome shotgun (WGS) entry which is preliminary data.</text>
</comment>
<dbReference type="InterPro" id="IPR036661">
    <property type="entry name" value="Luciferase-like_sf"/>
</dbReference>
<dbReference type="PANTHER" id="PTHR43244:SF2">
    <property type="entry name" value="CONSERVED HYPOTHETICAL ALANINE AND PROLINE-RICH PROTEIN"/>
    <property type="match status" value="1"/>
</dbReference>
<evidence type="ECO:0000259" key="1">
    <source>
        <dbReference type="Pfam" id="PF00296"/>
    </source>
</evidence>
<sequence length="319" mass="34237">MGVRWGLTIPLNDLSLPEHRELVRELPELGYSDVWSAEVNGADGFVPLALAAEWAPGMRLGSAVVPVYTRGPALLAQSAATLAELAPGRFVLGIGSSSPAIVERWNGGEFAKPYQRTRDTLRFLRRALSGEKVSEEYETFTVKGFRLERPPAEPPRIVLAALRPGMLRLAAAEADGAITNWVAPEDVPKVRAEVGPDTELIARVFVCVNPDAGEARRLGRWLIASYLTVPAYRAFHDWLGRGDALAPMHEAWAAGDRAGAMAAIPDEVVDALIVHGDADACRARLQAYADNGLDTPVVAVLPGSAPGSEVVRRLVPKSG</sequence>
<reference evidence="2 3" key="1">
    <citation type="submission" date="2018-09" db="EMBL/GenBank/DDBJ databases">
        <title>YIM 75507 draft genome.</title>
        <authorList>
            <person name="Tang S."/>
            <person name="Feng Y."/>
        </authorList>
    </citation>
    <scope>NUCLEOTIDE SEQUENCE [LARGE SCALE GENOMIC DNA]</scope>
    <source>
        <strain evidence="2 3">YIM 75507</strain>
    </source>
</reference>
<dbReference type="Proteomes" id="UP000265768">
    <property type="component" value="Unassembled WGS sequence"/>
</dbReference>
<dbReference type="CDD" id="cd01097">
    <property type="entry name" value="Tetrahydromethanopterin_reductase"/>
    <property type="match status" value="1"/>
</dbReference>
<name>A0A3A4AUW3_9ACTN</name>
<dbReference type="InterPro" id="IPR011251">
    <property type="entry name" value="Luciferase-like_dom"/>
</dbReference>
<accession>A0A3A4AUW3</accession>
<dbReference type="SUPFAM" id="SSF51679">
    <property type="entry name" value="Bacterial luciferase-like"/>
    <property type="match status" value="1"/>
</dbReference>
<dbReference type="Gene3D" id="3.20.20.30">
    <property type="entry name" value="Luciferase-like domain"/>
    <property type="match status" value="1"/>
</dbReference>
<proteinExistence type="predicted"/>
<dbReference type="EMBL" id="QZEY01000005">
    <property type="protein sequence ID" value="RJL32065.1"/>
    <property type="molecule type" value="Genomic_DNA"/>
</dbReference>
<protein>
    <submittedName>
        <fullName evidence="2">LLM class F420-dependent oxidoreductase</fullName>
    </submittedName>
</protein>